<dbReference type="CDD" id="cd00130">
    <property type="entry name" value="PAS"/>
    <property type="match status" value="2"/>
</dbReference>
<dbReference type="SMART" id="SM00091">
    <property type="entry name" value="PAS"/>
    <property type="match status" value="2"/>
</dbReference>
<proteinExistence type="predicted"/>
<dbReference type="NCBIfam" id="TIGR00229">
    <property type="entry name" value="sensory_box"/>
    <property type="match status" value="2"/>
</dbReference>
<evidence type="ECO:0000259" key="1">
    <source>
        <dbReference type="PROSITE" id="PS50112"/>
    </source>
</evidence>
<sequence length="328" mass="37583">MNNQILRAILEKTSDSIIMLGLDLKITYINNTAQKMYDLLNGEQMEVGVDVREYLNPKCGGLILDANQKVLAGQSAELELLMTYKKTERWLKHQLPPIYDAEGKVWATLWIIQDIHHQKQAEIKLEESEAKFSSIFHSAPVTILIVDSNMCIVDANPETKNLFHYDLGELIGESINVLIPRRFWESHEVSLLTYTSNPTPYKLGTGRVFPALTKEGKEIFTEISLNNFILAGKKYFVALIQDVTQRIEHESIIESQVTQLQDIAWYQAHKVRSPLAKILGLVNLFQTEKDEEYKTLYLQYLKESADELDAVIHKVINDVYTKDLISKI</sequence>
<feature type="domain" description="PAC" evidence="2">
    <location>
        <begin position="74"/>
        <end position="127"/>
    </location>
</feature>
<dbReference type="InterPro" id="IPR052155">
    <property type="entry name" value="Biofilm_reg_signaling"/>
</dbReference>
<name>A0A1I1EEB6_9BACT</name>
<dbReference type="RefSeq" id="WP_091507295.1">
    <property type="nucleotide sequence ID" value="NZ_FOLE01000001.1"/>
</dbReference>
<organism evidence="3 4">
    <name type="scientific">Flexibacter flexilis DSM 6793</name>
    <dbReference type="NCBI Taxonomy" id="927664"/>
    <lineage>
        <taxon>Bacteria</taxon>
        <taxon>Pseudomonadati</taxon>
        <taxon>Bacteroidota</taxon>
        <taxon>Cytophagia</taxon>
        <taxon>Cytophagales</taxon>
        <taxon>Flexibacteraceae</taxon>
        <taxon>Flexibacter</taxon>
    </lineage>
</organism>
<dbReference type="PROSITE" id="PS50113">
    <property type="entry name" value="PAC"/>
    <property type="match status" value="1"/>
</dbReference>
<accession>A0A1I1EEB6</accession>
<evidence type="ECO:0000259" key="2">
    <source>
        <dbReference type="PROSITE" id="PS50113"/>
    </source>
</evidence>
<dbReference type="OrthoDB" id="9124519at2"/>
<feature type="domain" description="PAS" evidence="1">
    <location>
        <begin position="128"/>
        <end position="180"/>
    </location>
</feature>
<dbReference type="InterPro" id="IPR035965">
    <property type="entry name" value="PAS-like_dom_sf"/>
</dbReference>
<dbReference type="InterPro" id="IPR013656">
    <property type="entry name" value="PAS_4"/>
</dbReference>
<evidence type="ECO:0000313" key="4">
    <source>
        <dbReference type="Proteomes" id="UP000199514"/>
    </source>
</evidence>
<dbReference type="InterPro" id="IPR000700">
    <property type="entry name" value="PAS-assoc_C"/>
</dbReference>
<dbReference type="STRING" id="927664.SAMN05421780_101682"/>
<dbReference type="GO" id="GO:0006355">
    <property type="term" value="P:regulation of DNA-templated transcription"/>
    <property type="evidence" value="ECO:0007669"/>
    <property type="project" value="InterPro"/>
</dbReference>
<evidence type="ECO:0000313" key="3">
    <source>
        <dbReference type="EMBL" id="SFB83300.1"/>
    </source>
</evidence>
<dbReference type="InterPro" id="IPR013767">
    <property type="entry name" value="PAS_fold"/>
</dbReference>
<dbReference type="InterPro" id="IPR000014">
    <property type="entry name" value="PAS"/>
</dbReference>
<dbReference type="AlphaFoldDB" id="A0A1I1EEB6"/>
<dbReference type="Pfam" id="PF00989">
    <property type="entry name" value="PAS"/>
    <property type="match status" value="1"/>
</dbReference>
<dbReference type="PROSITE" id="PS50112">
    <property type="entry name" value="PAS"/>
    <property type="match status" value="2"/>
</dbReference>
<dbReference type="PANTHER" id="PTHR44757:SF2">
    <property type="entry name" value="BIOFILM ARCHITECTURE MAINTENANCE PROTEIN MBAA"/>
    <property type="match status" value="1"/>
</dbReference>
<dbReference type="Proteomes" id="UP000199514">
    <property type="component" value="Unassembled WGS sequence"/>
</dbReference>
<reference evidence="3 4" key="1">
    <citation type="submission" date="2016-10" db="EMBL/GenBank/DDBJ databases">
        <authorList>
            <person name="de Groot N.N."/>
        </authorList>
    </citation>
    <scope>NUCLEOTIDE SEQUENCE [LARGE SCALE GENOMIC DNA]</scope>
    <source>
        <strain evidence="3 4">DSM 6793</strain>
    </source>
</reference>
<gene>
    <name evidence="3" type="ORF">SAMN05421780_101682</name>
</gene>
<dbReference type="Gene3D" id="3.30.450.20">
    <property type="entry name" value="PAS domain"/>
    <property type="match status" value="2"/>
</dbReference>
<dbReference type="Pfam" id="PF08448">
    <property type="entry name" value="PAS_4"/>
    <property type="match status" value="1"/>
</dbReference>
<keyword evidence="4" id="KW-1185">Reference proteome</keyword>
<protein>
    <submittedName>
        <fullName evidence="3">PAS domain S-box-containing protein</fullName>
    </submittedName>
</protein>
<dbReference type="SUPFAM" id="SSF55785">
    <property type="entry name" value="PYP-like sensor domain (PAS domain)"/>
    <property type="match status" value="2"/>
</dbReference>
<dbReference type="EMBL" id="FOLE01000001">
    <property type="protein sequence ID" value="SFB83300.1"/>
    <property type="molecule type" value="Genomic_DNA"/>
</dbReference>
<feature type="domain" description="PAS" evidence="1">
    <location>
        <begin position="2"/>
        <end position="74"/>
    </location>
</feature>
<dbReference type="PANTHER" id="PTHR44757">
    <property type="entry name" value="DIGUANYLATE CYCLASE DGCP"/>
    <property type="match status" value="1"/>
</dbReference>